<dbReference type="InParanoid" id="A0A1Y1UH81"/>
<gene>
    <name evidence="2" type="ORF">BD324DRAFT_473195</name>
</gene>
<comment type="caution">
    <text evidence="2">The sequence shown here is derived from an EMBL/GenBank/DDBJ whole genome shotgun (WGS) entry which is preliminary data.</text>
</comment>
<evidence type="ECO:0000313" key="2">
    <source>
        <dbReference type="EMBL" id="ORX36846.1"/>
    </source>
</evidence>
<reference evidence="2 3" key="1">
    <citation type="submission" date="2017-03" db="EMBL/GenBank/DDBJ databases">
        <title>Widespread Adenine N6-methylation of Active Genes in Fungi.</title>
        <authorList>
            <consortium name="DOE Joint Genome Institute"/>
            <person name="Mondo S.J."/>
            <person name="Dannebaum R.O."/>
            <person name="Kuo R.C."/>
            <person name="Louie K.B."/>
            <person name="Bewick A.J."/>
            <person name="Labutti K."/>
            <person name="Haridas S."/>
            <person name="Kuo A."/>
            <person name="Salamov A."/>
            <person name="Ahrendt S.R."/>
            <person name="Lau R."/>
            <person name="Bowen B.P."/>
            <person name="Lipzen A."/>
            <person name="Sullivan W."/>
            <person name="Andreopoulos W.B."/>
            <person name="Clum A."/>
            <person name="Lindquist E."/>
            <person name="Daum C."/>
            <person name="Northen T.R."/>
            <person name="Ramamoorthy G."/>
            <person name="Schmitz R.J."/>
            <person name="Gryganskyi A."/>
            <person name="Culley D."/>
            <person name="Magnuson J."/>
            <person name="James T.Y."/>
            <person name="O'Malley M.A."/>
            <person name="Stajich J.E."/>
            <person name="Spatafora J.W."/>
            <person name="Visel A."/>
            <person name="Grigoriev I.V."/>
        </authorList>
    </citation>
    <scope>NUCLEOTIDE SEQUENCE [LARGE SCALE GENOMIC DNA]</scope>
    <source>
        <strain evidence="2 3">NRRL Y-17943</strain>
    </source>
</reference>
<feature type="region of interest" description="Disordered" evidence="1">
    <location>
        <begin position="198"/>
        <end position="304"/>
    </location>
</feature>
<protein>
    <submittedName>
        <fullName evidence="2">Uncharacterized protein</fullName>
    </submittedName>
</protein>
<dbReference type="EMBL" id="NBSH01000007">
    <property type="protein sequence ID" value="ORX36846.1"/>
    <property type="molecule type" value="Genomic_DNA"/>
</dbReference>
<name>A0A1Y1UH81_9TREE</name>
<organism evidence="2 3">
    <name type="scientific">Kockovaella imperatae</name>
    <dbReference type="NCBI Taxonomy" id="4999"/>
    <lineage>
        <taxon>Eukaryota</taxon>
        <taxon>Fungi</taxon>
        <taxon>Dikarya</taxon>
        <taxon>Basidiomycota</taxon>
        <taxon>Agaricomycotina</taxon>
        <taxon>Tremellomycetes</taxon>
        <taxon>Tremellales</taxon>
        <taxon>Cuniculitremaceae</taxon>
        <taxon>Kockovaella</taxon>
    </lineage>
</organism>
<dbReference type="RefSeq" id="XP_021870915.1">
    <property type="nucleotide sequence ID" value="XM_022012883.1"/>
</dbReference>
<feature type="compositionally biased region" description="Basic and acidic residues" evidence="1">
    <location>
        <begin position="13"/>
        <end position="22"/>
    </location>
</feature>
<dbReference type="Proteomes" id="UP000193218">
    <property type="component" value="Unassembled WGS sequence"/>
</dbReference>
<feature type="region of interest" description="Disordered" evidence="1">
    <location>
        <begin position="1"/>
        <end position="26"/>
    </location>
</feature>
<keyword evidence="3" id="KW-1185">Reference proteome</keyword>
<sequence>MRRLFHSGTASSRHSDLDELHPRSSRSRLAGIKSRISRANPPVIGQRESSLYTYHNSTEATFTPTNNVSDLDTAYATATLRHVTQSTPYRPFGYYSSIDLGQRINNHSVFDLHRRPPLDNYEDDEDEDHPFDAETFDFPLPPVPSAFATRSLDILPLQVEQGRRVQYFSPPTYTAPQPSKAGRGRFFTRLRLPHFLSRRSKMTDAPPIPPRSEARRGHLQPPFEPRPMHHLPVDMPAFEDTPSLSSGSSSDHESPVNTPWSPEPSRKPSRESFLWGHKKNKKSQDLGKDPYRVRDGAEKIPPTSGVDLVSRCQIRVNVVRGQQ</sequence>
<accession>A0A1Y1UH81</accession>
<proteinExistence type="predicted"/>
<dbReference type="GeneID" id="33554691"/>
<feature type="compositionally biased region" description="Basic and acidic residues" evidence="1">
    <location>
        <begin position="282"/>
        <end position="298"/>
    </location>
</feature>
<dbReference type="AlphaFoldDB" id="A0A1Y1UH81"/>
<evidence type="ECO:0000256" key="1">
    <source>
        <dbReference type="SAM" id="MobiDB-lite"/>
    </source>
</evidence>
<evidence type="ECO:0000313" key="3">
    <source>
        <dbReference type="Proteomes" id="UP000193218"/>
    </source>
</evidence>